<dbReference type="EnsemblMetazoa" id="Aqu2.1.40303_001">
    <property type="protein sequence ID" value="Aqu2.1.40303_001"/>
    <property type="gene ID" value="Aqu2.1.40303"/>
</dbReference>
<dbReference type="InParanoid" id="A0A1X7VLK4"/>
<protein>
    <recommendedName>
        <fullName evidence="2">ATP-dependent DNA helicase</fullName>
    </recommendedName>
</protein>
<name>A0A1X7VLK4_AMPQE</name>
<organism evidence="1">
    <name type="scientific">Amphimedon queenslandica</name>
    <name type="common">Sponge</name>
    <dbReference type="NCBI Taxonomy" id="400682"/>
    <lineage>
        <taxon>Eukaryota</taxon>
        <taxon>Metazoa</taxon>
        <taxon>Porifera</taxon>
        <taxon>Demospongiae</taxon>
        <taxon>Heteroscleromorpha</taxon>
        <taxon>Haplosclerida</taxon>
        <taxon>Niphatidae</taxon>
        <taxon>Amphimedon</taxon>
    </lineage>
</organism>
<reference evidence="1" key="1">
    <citation type="submission" date="2017-05" db="UniProtKB">
        <authorList>
            <consortium name="EnsemblMetazoa"/>
        </authorList>
    </citation>
    <scope>IDENTIFICATION</scope>
</reference>
<proteinExistence type="predicted"/>
<dbReference type="AlphaFoldDB" id="A0A1X7VLK4"/>
<sequence>MTQERNCHFLILQFVPFKDEPSLIVDNETAEEAFDRLIASNDNVSFNHEKLQQMLQCRTLTTEIDQTRDACQVQSDEDVGPTICGEAITAMQDAANLNSDTGLCLEERDAMLNADQRLVFDGVKRHLLHQRDHERAKCSCYDITPLNMFVSGVGGTGKSLIAAVKAQLLGNR</sequence>
<accession>A0A1X7VLK4</accession>
<evidence type="ECO:0008006" key="2">
    <source>
        <dbReference type="Google" id="ProtNLM"/>
    </source>
</evidence>
<evidence type="ECO:0000313" key="1">
    <source>
        <dbReference type="EnsemblMetazoa" id="Aqu2.1.40303_001"/>
    </source>
</evidence>